<gene>
    <name evidence="2" type="ORF">KP509_15G070600</name>
</gene>
<keyword evidence="3" id="KW-1185">Reference proteome</keyword>
<comment type="caution">
    <text evidence="2">The sequence shown here is derived from an EMBL/GenBank/DDBJ whole genome shotgun (WGS) entry which is preliminary data.</text>
</comment>
<protein>
    <submittedName>
        <fullName evidence="2">Uncharacterized protein</fullName>
    </submittedName>
</protein>
<feature type="signal peptide" evidence="1">
    <location>
        <begin position="1"/>
        <end position="25"/>
    </location>
</feature>
<keyword evidence="1" id="KW-0732">Signal</keyword>
<organism evidence="2 3">
    <name type="scientific">Ceratopteris richardii</name>
    <name type="common">Triangle waterfern</name>
    <dbReference type="NCBI Taxonomy" id="49495"/>
    <lineage>
        <taxon>Eukaryota</taxon>
        <taxon>Viridiplantae</taxon>
        <taxon>Streptophyta</taxon>
        <taxon>Embryophyta</taxon>
        <taxon>Tracheophyta</taxon>
        <taxon>Polypodiopsida</taxon>
        <taxon>Polypodiidae</taxon>
        <taxon>Polypodiales</taxon>
        <taxon>Pteridineae</taxon>
        <taxon>Pteridaceae</taxon>
        <taxon>Parkerioideae</taxon>
        <taxon>Ceratopteris</taxon>
    </lineage>
</organism>
<evidence type="ECO:0000313" key="3">
    <source>
        <dbReference type="Proteomes" id="UP000825935"/>
    </source>
</evidence>
<dbReference type="EMBL" id="CM035420">
    <property type="protein sequence ID" value="KAH7405445.1"/>
    <property type="molecule type" value="Genomic_DNA"/>
</dbReference>
<reference evidence="2" key="1">
    <citation type="submission" date="2021-08" db="EMBL/GenBank/DDBJ databases">
        <title>WGS assembly of Ceratopteris richardii.</title>
        <authorList>
            <person name="Marchant D.B."/>
            <person name="Chen G."/>
            <person name="Jenkins J."/>
            <person name="Shu S."/>
            <person name="Leebens-Mack J."/>
            <person name="Grimwood J."/>
            <person name="Schmutz J."/>
            <person name="Soltis P."/>
            <person name="Soltis D."/>
            <person name="Chen Z.-H."/>
        </authorList>
    </citation>
    <scope>NUCLEOTIDE SEQUENCE</scope>
    <source>
        <strain evidence="2">Whitten #5841</strain>
        <tissue evidence="2">Leaf</tissue>
    </source>
</reference>
<sequence length="54" mass="6168">MSFVMENGPMFKMLLLLTLLGELFLDCPMSLLVSNAKDELVYLCLYVKLPRKAN</sequence>
<evidence type="ECO:0000256" key="1">
    <source>
        <dbReference type="SAM" id="SignalP"/>
    </source>
</evidence>
<name>A0A8T2T4L5_CERRI</name>
<dbReference type="AlphaFoldDB" id="A0A8T2T4L5"/>
<proteinExistence type="predicted"/>
<feature type="chain" id="PRO_5035837272" evidence="1">
    <location>
        <begin position="26"/>
        <end position="54"/>
    </location>
</feature>
<dbReference type="Proteomes" id="UP000825935">
    <property type="component" value="Chromosome 15"/>
</dbReference>
<evidence type="ECO:0000313" key="2">
    <source>
        <dbReference type="EMBL" id="KAH7405445.1"/>
    </source>
</evidence>
<accession>A0A8T2T4L5</accession>